<sequence>MGLPAGPAVGKRGRGGNVSAELLERKPIEAVVLVHLQAVVLVHLQAVVLVHIQAVVLVHIQAVVLVLHGGLSSRASGSMRQMLLWARVA</sequence>
<organism evidence="2 3">
    <name type="scientific">Liparis tanakae</name>
    <name type="common">Tanaka's snailfish</name>
    <dbReference type="NCBI Taxonomy" id="230148"/>
    <lineage>
        <taxon>Eukaryota</taxon>
        <taxon>Metazoa</taxon>
        <taxon>Chordata</taxon>
        <taxon>Craniata</taxon>
        <taxon>Vertebrata</taxon>
        <taxon>Euteleostomi</taxon>
        <taxon>Actinopterygii</taxon>
        <taxon>Neopterygii</taxon>
        <taxon>Teleostei</taxon>
        <taxon>Neoteleostei</taxon>
        <taxon>Acanthomorphata</taxon>
        <taxon>Eupercaria</taxon>
        <taxon>Perciformes</taxon>
        <taxon>Cottioidei</taxon>
        <taxon>Cottales</taxon>
        <taxon>Liparidae</taxon>
        <taxon>Liparis</taxon>
    </lineage>
</organism>
<comment type="caution">
    <text evidence="2">The sequence shown here is derived from an EMBL/GenBank/DDBJ whole genome shotgun (WGS) entry which is preliminary data.</text>
</comment>
<proteinExistence type="predicted"/>
<evidence type="ECO:0000256" key="1">
    <source>
        <dbReference type="SAM" id="Phobius"/>
    </source>
</evidence>
<dbReference type="Proteomes" id="UP000314294">
    <property type="component" value="Unassembled WGS sequence"/>
</dbReference>
<evidence type="ECO:0000313" key="3">
    <source>
        <dbReference type="Proteomes" id="UP000314294"/>
    </source>
</evidence>
<accession>A0A4Z2E7W5</accession>
<keyword evidence="3" id="KW-1185">Reference proteome</keyword>
<reference evidence="2 3" key="1">
    <citation type="submission" date="2019-03" db="EMBL/GenBank/DDBJ databases">
        <title>First draft genome of Liparis tanakae, snailfish: a comprehensive survey of snailfish specific genes.</title>
        <authorList>
            <person name="Kim W."/>
            <person name="Song I."/>
            <person name="Jeong J.-H."/>
            <person name="Kim D."/>
            <person name="Kim S."/>
            <person name="Ryu S."/>
            <person name="Song J.Y."/>
            <person name="Lee S.K."/>
        </authorList>
    </citation>
    <scope>NUCLEOTIDE SEQUENCE [LARGE SCALE GENOMIC DNA]</scope>
    <source>
        <tissue evidence="2">Muscle</tissue>
    </source>
</reference>
<keyword evidence="1" id="KW-0812">Transmembrane</keyword>
<dbReference type="AlphaFoldDB" id="A0A4Z2E7W5"/>
<gene>
    <name evidence="2" type="ORF">EYF80_065024</name>
</gene>
<protein>
    <submittedName>
        <fullName evidence="2">Uncharacterized protein</fullName>
    </submittedName>
</protein>
<dbReference type="EMBL" id="SRLO01014115">
    <property type="protein sequence ID" value="TNN24851.1"/>
    <property type="molecule type" value="Genomic_DNA"/>
</dbReference>
<evidence type="ECO:0000313" key="2">
    <source>
        <dbReference type="EMBL" id="TNN24851.1"/>
    </source>
</evidence>
<name>A0A4Z2E7W5_9TELE</name>
<keyword evidence="1" id="KW-0472">Membrane</keyword>
<feature type="transmembrane region" description="Helical" evidence="1">
    <location>
        <begin position="46"/>
        <end position="71"/>
    </location>
</feature>
<keyword evidence="1" id="KW-1133">Transmembrane helix</keyword>